<keyword evidence="5 6" id="KW-0472">Membrane</keyword>
<evidence type="ECO:0000256" key="2">
    <source>
        <dbReference type="ARBA" id="ARBA00022475"/>
    </source>
</evidence>
<keyword evidence="4 6" id="KW-1133">Transmembrane helix</keyword>
<dbReference type="GO" id="GO:0005886">
    <property type="term" value="C:plasma membrane"/>
    <property type="evidence" value="ECO:0007669"/>
    <property type="project" value="UniProtKB-SubCell"/>
</dbReference>
<dbReference type="RefSeq" id="WP_012958266.1">
    <property type="nucleotide sequence ID" value="NZ_CP117835.1"/>
</dbReference>
<evidence type="ECO:0000313" key="8">
    <source>
        <dbReference type="EMBL" id="MDV2884100.1"/>
    </source>
</evidence>
<protein>
    <submittedName>
        <fullName evidence="8">Aromatic acid exporter family protein</fullName>
    </submittedName>
</protein>
<dbReference type="Proteomes" id="UP001285636">
    <property type="component" value="Unassembled WGS sequence"/>
</dbReference>
<dbReference type="Pfam" id="PF11728">
    <property type="entry name" value="ArAE_1_C"/>
    <property type="match status" value="1"/>
</dbReference>
<keyword evidence="2" id="KW-1003">Cell membrane</keyword>
<proteinExistence type="predicted"/>
<comment type="caution">
    <text evidence="8">The sequence shown here is derived from an EMBL/GenBank/DDBJ whole genome shotgun (WGS) entry which is preliminary data.</text>
</comment>
<feature type="transmembrane region" description="Helical" evidence="6">
    <location>
        <begin position="12"/>
        <end position="45"/>
    </location>
</feature>
<keyword evidence="3 6" id="KW-0812">Transmembrane</keyword>
<evidence type="ECO:0000256" key="1">
    <source>
        <dbReference type="ARBA" id="ARBA00004651"/>
    </source>
</evidence>
<gene>
    <name evidence="8" type="ORF">RYX45_02850</name>
</gene>
<evidence type="ECO:0000313" key="9">
    <source>
        <dbReference type="Proteomes" id="UP001285636"/>
    </source>
</evidence>
<feature type="transmembrane region" description="Helical" evidence="6">
    <location>
        <begin position="121"/>
        <end position="143"/>
    </location>
</feature>
<evidence type="ECO:0000256" key="5">
    <source>
        <dbReference type="ARBA" id="ARBA00023136"/>
    </source>
</evidence>
<dbReference type="InterPro" id="IPR038323">
    <property type="entry name" value="ArAE_1_C_sf"/>
</dbReference>
<dbReference type="InterPro" id="IPR010343">
    <property type="entry name" value="ArAE_1"/>
</dbReference>
<dbReference type="AlphaFoldDB" id="A0AAJ2L0B9"/>
<feature type="transmembrane region" description="Helical" evidence="6">
    <location>
        <begin position="57"/>
        <end position="76"/>
    </location>
</feature>
<evidence type="ECO:0000256" key="3">
    <source>
        <dbReference type="ARBA" id="ARBA00022692"/>
    </source>
</evidence>
<dbReference type="EMBL" id="JAWJAY010000001">
    <property type="protein sequence ID" value="MDV2884100.1"/>
    <property type="molecule type" value="Genomic_DNA"/>
</dbReference>
<dbReference type="PANTHER" id="PTHR40064">
    <property type="entry name" value="MEMBRANE PROTEIN-RELATED"/>
    <property type="match status" value="1"/>
</dbReference>
<evidence type="ECO:0000256" key="6">
    <source>
        <dbReference type="SAM" id="Phobius"/>
    </source>
</evidence>
<evidence type="ECO:0000256" key="4">
    <source>
        <dbReference type="ARBA" id="ARBA00022989"/>
    </source>
</evidence>
<feature type="transmembrane region" description="Helical" evidence="6">
    <location>
        <begin position="82"/>
        <end position="109"/>
    </location>
</feature>
<dbReference type="Gene3D" id="1.20.120.940">
    <property type="entry name" value="Putative aromatic acid exporter, C-terminal domain"/>
    <property type="match status" value="1"/>
</dbReference>
<accession>A0AAJ2L0B9</accession>
<dbReference type="InterPro" id="IPR052984">
    <property type="entry name" value="UPF0421"/>
</dbReference>
<name>A0AAJ2L0B9_ALKPS</name>
<feature type="domain" description="Putative aromatic acid exporter C-terminal" evidence="7">
    <location>
        <begin position="147"/>
        <end position="310"/>
    </location>
</feature>
<dbReference type="PANTHER" id="PTHR40064:SF1">
    <property type="entry name" value="MEMBRANE PROTEIN"/>
    <property type="match status" value="1"/>
</dbReference>
<comment type="subcellular location">
    <subcellularLocation>
        <location evidence="1">Cell membrane</location>
        <topology evidence="1">Multi-pass membrane protein</topology>
    </subcellularLocation>
</comment>
<evidence type="ECO:0000259" key="7">
    <source>
        <dbReference type="Pfam" id="PF11728"/>
    </source>
</evidence>
<reference evidence="8" key="1">
    <citation type="submission" date="2023-10" db="EMBL/GenBank/DDBJ databases">
        <title>Screening of Alkalihalophilus pseudofirmusBZ-TG-HK211 and Its Alleviation of Salt Stress on Rapeseed Growth.</title>
        <authorList>
            <person name="Zhao B."/>
            <person name="Guo T."/>
        </authorList>
    </citation>
    <scope>NUCLEOTIDE SEQUENCE</scope>
    <source>
        <strain evidence="8">BZ-TG-HK211</strain>
    </source>
</reference>
<dbReference type="Pfam" id="PF06081">
    <property type="entry name" value="ArAE_1"/>
    <property type="match status" value="1"/>
</dbReference>
<dbReference type="InterPro" id="IPR021062">
    <property type="entry name" value="ArAE_1_C"/>
</dbReference>
<sequence>MNFKIGYRTLKTAVGAAIAIAIAQLLQLDFYASAAIITILCISITKRKSLIVSWQRFAACLIGMAYSVIIFELVGYEPWSLGLLLLVFIPTAVMLKVQEGIVTSLVIVLHLYTLQQVSTAIIINELLLIIIGIGVALIMNLYMPSSEKVLRVYLKDIEDHFKKILHEMAEYLRHGQSDWDGAEIPETVELLKKGKNEALRNVHNHIMRYEDQYYHYFKMREKQFEIVERLMPFISSLERSLPQSVQLADFLDELSKSLSPANHVVYFLERLDQMEAEFREMELPKTREEFEIRSSLFYIMHELRQYLHIKDSLWNHVDKRSI</sequence>
<organism evidence="8 9">
    <name type="scientific">Alkalihalophilus pseudofirmus</name>
    <name type="common">Bacillus pseudofirmus</name>
    <dbReference type="NCBI Taxonomy" id="79885"/>
    <lineage>
        <taxon>Bacteria</taxon>
        <taxon>Bacillati</taxon>
        <taxon>Bacillota</taxon>
        <taxon>Bacilli</taxon>
        <taxon>Bacillales</taxon>
        <taxon>Bacillaceae</taxon>
        <taxon>Alkalihalophilus</taxon>
    </lineage>
</organism>